<proteinExistence type="predicted"/>
<name>K2N8B3_9HYPH</name>
<organism evidence="1 2">
    <name type="scientific">Nitratireductor indicus C115</name>
    <dbReference type="NCBI Taxonomy" id="1231190"/>
    <lineage>
        <taxon>Bacteria</taxon>
        <taxon>Pseudomonadati</taxon>
        <taxon>Pseudomonadota</taxon>
        <taxon>Alphaproteobacteria</taxon>
        <taxon>Hyphomicrobiales</taxon>
        <taxon>Phyllobacteriaceae</taxon>
        <taxon>Nitratireductor</taxon>
    </lineage>
</organism>
<dbReference type="AlphaFoldDB" id="K2N8B3"/>
<keyword evidence="2" id="KW-1185">Reference proteome</keyword>
<evidence type="ECO:0000313" key="2">
    <source>
        <dbReference type="Proteomes" id="UP000007374"/>
    </source>
</evidence>
<dbReference type="PATRIC" id="fig|1231190.3.peg.591"/>
<protein>
    <submittedName>
        <fullName evidence="1">Uncharacterized protein</fullName>
    </submittedName>
</protein>
<accession>K2N8B3</accession>
<dbReference type="STRING" id="721133.SAMN05216176_11650"/>
<evidence type="ECO:0000313" key="1">
    <source>
        <dbReference type="EMBL" id="EKF43708.1"/>
    </source>
</evidence>
<reference evidence="1 2" key="1">
    <citation type="journal article" date="2012" name="J. Bacteriol.">
        <title>Genome Sequence of Nitratireductor indicus Type Strain C115.</title>
        <authorList>
            <person name="Lai Q."/>
            <person name="Li G."/>
            <person name="Yu Z."/>
            <person name="Shao Z."/>
        </authorList>
    </citation>
    <scope>NUCLEOTIDE SEQUENCE [LARGE SCALE GENOMIC DNA]</scope>
    <source>
        <strain evidence="1 2">C115</strain>
    </source>
</reference>
<comment type="caution">
    <text evidence="1">The sequence shown here is derived from an EMBL/GenBank/DDBJ whole genome shotgun (WGS) entry which is preliminary data.</text>
</comment>
<sequence>MLPALPTQSDKLSAYRQIGAMVLLDIFACEHLANENILIRYTTVFDQMRQGSVFIAVTPFGNPLGYATWLRSDEGCLSISETSLPDRQETLRSAFRKHKPEIAAALMAAQGGTMS</sequence>
<gene>
    <name evidence="1" type="ORF">NA8A_02810</name>
</gene>
<dbReference type="EMBL" id="AMSI01000002">
    <property type="protein sequence ID" value="EKF43708.1"/>
    <property type="molecule type" value="Genomic_DNA"/>
</dbReference>
<dbReference type="Proteomes" id="UP000007374">
    <property type="component" value="Unassembled WGS sequence"/>
</dbReference>